<evidence type="ECO:0000313" key="6">
    <source>
        <dbReference type="EMBL" id="KAG6451636.1"/>
    </source>
</evidence>
<reference evidence="6" key="2">
    <citation type="submission" date="2020-12" db="EMBL/GenBank/DDBJ databases">
        <authorList>
            <person name="Kanost M."/>
        </authorList>
    </citation>
    <scope>NUCLEOTIDE SEQUENCE</scope>
</reference>
<dbReference type="InterPro" id="IPR017853">
    <property type="entry name" value="GH"/>
</dbReference>
<dbReference type="PRINTS" id="PR00131">
    <property type="entry name" value="GLHYDRLASE1"/>
</dbReference>
<dbReference type="PANTHER" id="PTHR10353">
    <property type="entry name" value="GLYCOSYL HYDROLASE"/>
    <property type="match status" value="1"/>
</dbReference>
<sequence length="490" mass="56344">MFSSQVAVVSILLTLVGAEELVFPPGFKFGAASSAYQIEGAWNVSDKTESIWDRALHTLPWMSTDGTNGDVACDSYHLWQRDIEMAEELGLKFYRFSLSWTRLLPNGFANKISEDGKNYYDNLINGLLEKGIEPLVTIYHWDLPQSLQDLGGWTNPLISDWFEDYARVVYSLYADRVKTWITINEPVAICDTAYSMGTFAPGIIHLESVYLCSKNVLLAHAKAWRVYDEEYKPLYHGKLSICNHWVWFEAHTEDDEEAAELSRQYSVGRYTHAIYSNEGGWPPAIEERLNAYNVLHGYSHPRLPPFTDEEKELVKGTYDYYGFNYYFSLMARRALPGETITPHYVAGIRELGIVMEAYPDLSPTLPPAFYKYPEGLRKHISWIREKYGDLELMIAENGFYSTGKMNDFDRMDYMHDCLEQMLLAITEDGANVTGYSYWSLMDSFEWNESGLKFGLYHVDFNSTERTRSARASADYYKTVIKNHALHSPRP</sequence>
<dbReference type="PROSITE" id="PS00653">
    <property type="entry name" value="GLYCOSYL_HYDROL_F1_2"/>
    <property type="match status" value="1"/>
</dbReference>
<accession>A0A921Z5B6</accession>
<dbReference type="Proteomes" id="UP000791440">
    <property type="component" value="Unassembled WGS sequence"/>
</dbReference>
<evidence type="ECO:0008006" key="8">
    <source>
        <dbReference type="Google" id="ProtNLM"/>
    </source>
</evidence>
<keyword evidence="7" id="KW-1185">Reference proteome</keyword>
<dbReference type="SUPFAM" id="SSF51445">
    <property type="entry name" value="(Trans)glycosidases"/>
    <property type="match status" value="1"/>
</dbReference>
<dbReference type="PANTHER" id="PTHR10353:SF36">
    <property type="entry name" value="LP05116P"/>
    <property type="match status" value="1"/>
</dbReference>
<feature type="signal peptide" evidence="5">
    <location>
        <begin position="1"/>
        <end position="18"/>
    </location>
</feature>
<dbReference type="InterPro" id="IPR001360">
    <property type="entry name" value="Glyco_hydro_1"/>
</dbReference>
<dbReference type="Pfam" id="PF00232">
    <property type="entry name" value="Glyco_hydro_1"/>
    <property type="match status" value="1"/>
</dbReference>
<name>A0A921Z5B6_MANSE</name>
<feature type="chain" id="PRO_5037390209" description="Myrosinase 1-like" evidence="5">
    <location>
        <begin position="19"/>
        <end position="490"/>
    </location>
</feature>
<evidence type="ECO:0000256" key="4">
    <source>
        <dbReference type="RuleBase" id="RU003690"/>
    </source>
</evidence>
<keyword evidence="2" id="KW-0378">Hydrolase</keyword>
<evidence type="ECO:0000313" key="7">
    <source>
        <dbReference type="Proteomes" id="UP000791440"/>
    </source>
</evidence>
<gene>
    <name evidence="6" type="ORF">O3G_MSEX007257</name>
</gene>
<dbReference type="EMBL" id="JH668411">
    <property type="protein sequence ID" value="KAG6451636.1"/>
    <property type="molecule type" value="Genomic_DNA"/>
</dbReference>
<comment type="similarity">
    <text evidence="1 4">Belongs to the glycosyl hydrolase 1 family.</text>
</comment>
<comment type="caution">
    <text evidence="6">The sequence shown here is derived from an EMBL/GenBank/DDBJ whole genome shotgun (WGS) entry which is preliminary data.</text>
</comment>
<evidence type="ECO:0000256" key="2">
    <source>
        <dbReference type="ARBA" id="ARBA00022801"/>
    </source>
</evidence>
<evidence type="ECO:0000256" key="3">
    <source>
        <dbReference type="ARBA" id="ARBA00023295"/>
    </source>
</evidence>
<keyword evidence="3" id="KW-0326">Glycosidase</keyword>
<evidence type="ECO:0000256" key="1">
    <source>
        <dbReference type="ARBA" id="ARBA00010838"/>
    </source>
</evidence>
<reference evidence="6" key="1">
    <citation type="journal article" date="2016" name="Insect Biochem. Mol. Biol.">
        <title>Multifaceted biological insights from a draft genome sequence of the tobacco hornworm moth, Manduca sexta.</title>
        <authorList>
            <person name="Kanost M.R."/>
            <person name="Arrese E.L."/>
            <person name="Cao X."/>
            <person name="Chen Y.R."/>
            <person name="Chellapilla S."/>
            <person name="Goldsmith M.R."/>
            <person name="Grosse-Wilde E."/>
            <person name="Heckel D.G."/>
            <person name="Herndon N."/>
            <person name="Jiang H."/>
            <person name="Papanicolaou A."/>
            <person name="Qu J."/>
            <person name="Soulages J.L."/>
            <person name="Vogel H."/>
            <person name="Walters J."/>
            <person name="Waterhouse R.M."/>
            <person name="Ahn S.J."/>
            <person name="Almeida F.C."/>
            <person name="An C."/>
            <person name="Aqrawi P."/>
            <person name="Bretschneider A."/>
            <person name="Bryant W.B."/>
            <person name="Bucks S."/>
            <person name="Chao H."/>
            <person name="Chevignon G."/>
            <person name="Christen J.M."/>
            <person name="Clarke D.F."/>
            <person name="Dittmer N.T."/>
            <person name="Ferguson L.C.F."/>
            <person name="Garavelou S."/>
            <person name="Gordon K.H.J."/>
            <person name="Gunaratna R.T."/>
            <person name="Han Y."/>
            <person name="Hauser F."/>
            <person name="He Y."/>
            <person name="Heidel-Fischer H."/>
            <person name="Hirsh A."/>
            <person name="Hu Y."/>
            <person name="Jiang H."/>
            <person name="Kalra D."/>
            <person name="Klinner C."/>
            <person name="Konig C."/>
            <person name="Kovar C."/>
            <person name="Kroll A.R."/>
            <person name="Kuwar S.S."/>
            <person name="Lee S.L."/>
            <person name="Lehman R."/>
            <person name="Li K."/>
            <person name="Li Z."/>
            <person name="Liang H."/>
            <person name="Lovelace S."/>
            <person name="Lu Z."/>
            <person name="Mansfield J.H."/>
            <person name="McCulloch K.J."/>
            <person name="Mathew T."/>
            <person name="Morton B."/>
            <person name="Muzny D.M."/>
            <person name="Neunemann D."/>
            <person name="Ongeri F."/>
            <person name="Pauchet Y."/>
            <person name="Pu L.L."/>
            <person name="Pyrousis I."/>
            <person name="Rao X.J."/>
            <person name="Redding A."/>
            <person name="Roesel C."/>
            <person name="Sanchez-Gracia A."/>
            <person name="Schaack S."/>
            <person name="Shukla A."/>
            <person name="Tetreau G."/>
            <person name="Wang Y."/>
            <person name="Xiong G.H."/>
            <person name="Traut W."/>
            <person name="Walsh T.K."/>
            <person name="Worley K.C."/>
            <person name="Wu D."/>
            <person name="Wu W."/>
            <person name="Wu Y.Q."/>
            <person name="Zhang X."/>
            <person name="Zou Z."/>
            <person name="Zucker H."/>
            <person name="Briscoe A.D."/>
            <person name="Burmester T."/>
            <person name="Clem R.J."/>
            <person name="Feyereisen R."/>
            <person name="Grimmelikhuijzen C.J.P."/>
            <person name="Hamodrakas S.J."/>
            <person name="Hansson B.S."/>
            <person name="Huguet E."/>
            <person name="Jermiin L.S."/>
            <person name="Lan Q."/>
            <person name="Lehman H.K."/>
            <person name="Lorenzen M."/>
            <person name="Merzendorfer H."/>
            <person name="Michalopoulos I."/>
            <person name="Morton D.B."/>
            <person name="Muthukrishnan S."/>
            <person name="Oakeshott J.G."/>
            <person name="Palmer W."/>
            <person name="Park Y."/>
            <person name="Passarelli A.L."/>
            <person name="Rozas J."/>
            <person name="Schwartz L.M."/>
            <person name="Smith W."/>
            <person name="Southgate A."/>
            <person name="Vilcinskas A."/>
            <person name="Vogt R."/>
            <person name="Wang P."/>
            <person name="Werren J."/>
            <person name="Yu X.Q."/>
            <person name="Zhou J.J."/>
            <person name="Brown S.J."/>
            <person name="Scherer S.E."/>
            <person name="Richards S."/>
            <person name="Blissard G.W."/>
        </authorList>
    </citation>
    <scope>NUCLEOTIDE SEQUENCE</scope>
</reference>
<protein>
    <recommendedName>
        <fullName evidence="8">Myrosinase 1-like</fullName>
    </recommendedName>
</protein>
<evidence type="ECO:0000256" key="5">
    <source>
        <dbReference type="SAM" id="SignalP"/>
    </source>
</evidence>
<organism evidence="6 7">
    <name type="scientific">Manduca sexta</name>
    <name type="common">Tobacco hawkmoth</name>
    <name type="synonym">Tobacco hornworm</name>
    <dbReference type="NCBI Taxonomy" id="7130"/>
    <lineage>
        <taxon>Eukaryota</taxon>
        <taxon>Metazoa</taxon>
        <taxon>Ecdysozoa</taxon>
        <taxon>Arthropoda</taxon>
        <taxon>Hexapoda</taxon>
        <taxon>Insecta</taxon>
        <taxon>Pterygota</taxon>
        <taxon>Neoptera</taxon>
        <taxon>Endopterygota</taxon>
        <taxon>Lepidoptera</taxon>
        <taxon>Glossata</taxon>
        <taxon>Ditrysia</taxon>
        <taxon>Bombycoidea</taxon>
        <taxon>Sphingidae</taxon>
        <taxon>Sphinginae</taxon>
        <taxon>Sphingini</taxon>
        <taxon>Manduca</taxon>
    </lineage>
</organism>
<dbReference type="Gene3D" id="3.20.20.80">
    <property type="entry name" value="Glycosidases"/>
    <property type="match status" value="1"/>
</dbReference>
<keyword evidence="5" id="KW-0732">Signal</keyword>
<dbReference type="AlphaFoldDB" id="A0A921Z5B6"/>
<dbReference type="InterPro" id="IPR033132">
    <property type="entry name" value="GH_1_N_CS"/>
</dbReference>
<dbReference type="GO" id="GO:0005975">
    <property type="term" value="P:carbohydrate metabolic process"/>
    <property type="evidence" value="ECO:0007669"/>
    <property type="project" value="InterPro"/>
</dbReference>
<dbReference type="GO" id="GO:0008422">
    <property type="term" value="F:beta-glucosidase activity"/>
    <property type="evidence" value="ECO:0007669"/>
    <property type="project" value="TreeGrafter"/>
</dbReference>
<proteinExistence type="inferred from homology"/>